<evidence type="ECO:0000313" key="1">
    <source>
        <dbReference type="EMBL" id="BDI18178.1"/>
    </source>
</evidence>
<sequence>MNMSNSYSIRSAKIRNSTRFGLPAEFYRGYPQFANVDGWIELLSPDTVILQIIFLSEERNTG</sequence>
<dbReference type="EMBL" id="AP025732">
    <property type="protein sequence ID" value="BDI18178.1"/>
    <property type="molecule type" value="Genomic_DNA"/>
</dbReference>
<protein>
    <submittedName>
        <fullName evidence="1">Uncharacterized protein</fullName>
    </submittedName>
</protein>
<evidence type="ECO:0000313" key="2">
    <source>
        <dbReference type="Proteomes" id="UP001055453"/>
    </source>
</evidence>
<keyword evidence="2" id="KW-1185">Reference proteome</keyword>
<organism evidence="1 2">
    <name type="scientific">Nostoc cf. commune SO-36</name>
    <dbReference type="NCBI Taxonomy" id="449208"/>
    <lineage>
        <taxon>Bacteria</taxon>
        <taxon>Bacillati</taxon>
        <taxon>Cyanobacteriota</taxon>
        <taxon>Cyanophyceae</taxon>
        <taxon>Nostocales</taxon>
        <taxon>Nostocaceae</taxon>
        <taxon>Nostoc</taxon>
    </lineage>
</organism>
<accession>A0ABM7Z557</accession>
<proteinExistence type="predicted"/>
<reference evidence="1" key="1">
    <citation type="submission" date="2022-04" db="EMBL/GenBank/DDBJ databases">
        <title>Complete genome sequence of a cyanobacterium, Nostoc sp. SO-36, isolated in Antarctica.</title>
        <authorList>
            <person name="Kanesaki Y."/>
            <person name="Effendi D."/>
            <person name="Sakamoto T."/>
            <person name="Ohtani S."/>
            <person name="Awai K."/>
        </authorList>
    </citation>
    <scope>NUCLEOTIDE SEQUENCE</scope>
    <source>
        <strain evidence="1">SO-36</strain>
    </source>
</reference>
<dbReference type="Proteomes" id="UP001055453">
    <property type="component" value="Chromosome"/>
</dbReference>
<name>A0ABM7Z557_NOSCO</name>
<gene>
    <name evidence="1" type="ORF">ANSO36C_39800</name>
</gene>